<dbReference type="InterPro" id="IPR036390">
    <property type="entry name" value="WH_DNA-bd_sf"/>
</dbReference>
<dbReference type="Pfam" id="PF00874">
    <property type="entry name" value="PRD"/>
    <property type="match status" value="1"/>
</dbReference>
<dbReference type="GO" id="GO:0006355">
    <property type="term" value="P:regulation of DNA-templated transcription"/>
    <property type="evidence" value="ECO:0007669"/>
    <property type="project" value="InterPro"/>
</dbReference>
<dbReference type="InterPro" id="IPR036388">
    <property type="entry name" value="WH-like_DNA-bd_sf"/>
</dbReference>
<dbReference type="GO" id="GO:0009401">
    <property type="term" value="P:phosphoenolpyruvate-dependent sugar phosphotransferase system"/>
    <property type="evidence" value="ECO:0007669"/>
    <property type="project" value="InterPro"/>
</dbReference>
<feature type="domain" description="PRD" evidence="6">
    <location>
        <begin position="299"/>
        <end position="405"/>
    </location>
</feature>
<accession>A0A0C9PMK3</accession>
<comment type="caution">
    <text evidence="7">The sequence shown here is derived from an EMBL/GenBank/DDBJ whole genome shotgun (WGS) entry which is preliminary data.</text>
</comment>
<feature type="domain" description="PTS EIIB type-2" evidence="5">
    <location>
        <begin position="408"/>
        <end position="498"/>
    </location>
</feature>
<dbReference type="RefSeq" id="WP_045625590.1">
    <property type="nucleotide sequence ID" value="NZ_BAYM01000060.1"/>
</dbReference>
<dbReference type="EMBL" id="BAYM01000060">
    <property type="protein sequence ID" value="GAN36191.1"/>
    <property type="molecule type" value="Genomic_DNA"/>
</dbReference>
<organism evidence="7 8">
    <name type="scientific">Lacticaseibacillus paracasei NRIC 0644</name>
    <dbReference type="NCBI Taxonomy" id="1435038"/>
    <lineage>
        <taxon>Bacteria</taxon>
        <taxon>Bacillati</taxon>
        <taxon>Bacillota</taxon>
        <taxon>Bacilli</taxon>
        <taxon>Lactobacillales</taxon>
        <taxon>Lactobacillaceae</taxon>
        <taxon>Lacticaseibacillus</taxon>
    </lineage>
</organism>
<keyword evidence="4" id="KW-0804">Transcription</keyword>
<dbReference type="PROSITE" id="PS51099">
    <property type="entry name" value="PTS_EIIB_TYPE_2"/>
    <property type="match status" value="1"/>
</dbReference>
<dbReference type="CDD" id="cd05568">
    <property type="entry name" value="PTS_IIB_bgl_like"/>
    <property type="match status" value="1"/>
</dbReference>
<evidence type="ECO:0000256" key="1">
    <source>
        <dbReference type="ARBA" id="ARBA00022737"/>
    </source>
</evidence>
<sequence length="623" mass="70119">MSLSNRQRQIVLQLISAEGAVTAKQLAESVAVSVRTVKYDLTDIRDWLAAKDSVLKSAPRKGIWIEASEAARAALREKIDDQLADNYLAPNERILRMILILSQTGDYTTQQQLQARVNVSQTTVNNDLKKLAVYLEQFNVKLISKNYYGYKLNGTELAIRRLLEQLITQQLNRKTLMAELVDSLNTKTEPKRALVLTGEATFDHAFNTILKEAIRLGKQEGDMPDPSTLIATIIRLTIGVIRQGFNQLVNSYHRVEQSQTDQQYSDKLIMRTLAFYNLPALTDDYDYYLGQSVNEKVAPQDHNLVAMTHRIILAVGALVDHDFSHDSQLQENLYLHLSQSLGKKSQLLEYSPFTQDIKQEYPALFEAIEKTVNKELAGDQAVLSEAFVSFIALHFMVSLNRDSQMRTVRVAYVCATGIGITNLIQQRIASAIPNIELVGFASIDDARALIAREHPELVISVFPLKNLEVQVIEVRPLPNAADIAAIRGAVAKKLQVPLAQIKSQQPVVPIRPKPNLEQQTQQTILTMFSIYSELKQQLPTTIDPYYGDAFMMHVFLAVQRIMFDKQYQGKPNQDDPKLVGTVEHVFSDHGLAINRAEVHAILEYLSLSHEVSQEGDDTTGRER</sequence>
<evidence type="ECO:0000256" key="4">
    <source>
        <dbReference type="ARBA" id="ARBA00023163"/>
    </source>
</evidence>
<dbReference type="AlphaFoldDB" id="A0A0C9PMK3"/>
<dbReference type="PROSITE" id="PS51372">
    <property type="entry name" value="PRD_2"/>
    <property type="match status" value="1"/>
</dbReference>
<proteinExistence type="predicted"/>
<dbReference type="SUPFAM" id="SSF46785">
    <property type="entry name" value="Winged helix' DNA-binding domain"/>
    <property type="match status" value="2"/>
</dbReference>
<evidence type="ECO:0000259" key="6">
    <source>
        <dbReference type="PROSITE" id="PS51372"/>
    </source>
</evidence>
<evidence type="ECO:0000313" key="7">
    <source>
        <dbReference type="EMBL" id="GAN36191.1"/>
    </source>
</evidence>
<dbReference type="Gene3D" id="1.10.10.10">
    <property type="entry name" value="Winged helix-like DNA-binding domain superfamily/Winged helix DNA-binding domain"/>
    <property type="match status" value="2"/>
</dbReference>
<keyword evidence="3" id="KW-0010">Activator</keyword>
<dbReference type="InterPro" id="IPR013011">
    <property type="entry name" value="PTS_EIIB_2"/>
</dbReference>
<reference evidence="8" key="1">
    <citation type="submission" date="2014-05" db="EMBL/GenBank/DDBJ databases">
        <title>Whole genome sequencing of Lactobacillus casei NRIC0644.</title>
        <authorList>
            <person name="Atarashi H."/>
            <person name="Yoshida Y."/>
            <person name="Fujimura S."/>
            <person name="Tanaka N."/>
            <person name="Shiwa Y."/>
            <person name="Yoshikawa H."/>
            <person name="Okada S."/>
            <person name="Nakagawa J."/>
        </authorList>
    </citation>
    <scope>NUCLEOTIDE SEQUENCE [LARGE SCALE GENOMIC DNA]</scope>
    <source>
        <strain evidence="8">NRIC0644</strain>
    </source>
</reference>
<evidence type="ECO:0000313" key="8">
    <source>
        <dbReference type="Proteomes" id="UP000032552"/>
    </source>
</evidence>
<dbReference type="Gene3D" id="1.10.1790.10">
    <property type="entry name" value="PRD domain"/>
    <property type="match status" value="1"/>
</dbReference>
<dbReference type="PANTHER" id="PTHR30185">
    <property type="entry name" value="CRYPTIC BETA-GLUCOSIDE BGL OPERON ANTITERMINATOR"/>
    <property type="match status" value="1"/>
</dbReference>
<name>A0A0C9PMK3_LACPA</name>
<dbReference type="GO" id="GO:0008982">
    <property type="term" value="F:protein-N(PI)-phosphohistidine-sugar phosphotransferase activity"/>
    <property type="evidence" value="ECO:0007669"/>
    <property type="project" value="InterPro"/>
</dbReference>
<gene>
    <name evidence="7" type="ORF">LC0644_0780</name>
</gene>
<keyword evidence="2" id="KW-0805">Transcription regulation</keyword>
<evidence type="ECO:0000256" key="3">
    <source>
        <dbReference type="ARBA" id="ARBA00023159"/>
    </source>
</evidence>
<evidence type="ECO:0000259" key="5">
    <source>
        <dbReference type="PROSITE" id="PS51099"/>
    </source>
</evidence>
<protein>
    <submittedName>
        <fullName evidence="7">MtlR transcriptional regulator</fullName>
    </submittedName>
</protein>
<keyword evidence="1" id="KW-0677">Repeat</keyword>
<dbReference type="InterPro" id="IPR050661">
    <property type="entry name" value="BglG_antiterminators"/>
</dbReference>
<dbReference type="InterPro" id="IPR013196">
    <property type="entry name" value="HTH_11"/>
</dbReference>
<dbReference type="Pfam" id="PF08279">
    <property type="entry name" value="HTH_11"/>
    <property type="match status" value="1"/>
</dbReference>
<dbReference type="InterPro" id="IPR036634">
    <property type="entry name" value="PRD_sf"/>
</dbReference>
<dbReference type="SUPFAM" id="SSF63520">
    <property type="entry name" value="PTS-regulatory domain, PRD"/>
    <property type="match status" value="1"/>
</dbReference>
<dbReference type="Proteomes" id="UP000032552">
    <property type="component" value="Unassembled WGS sequence"/>
</dbReference>
<dbReference type="InterPro" id="IPR011608">
    <property type="entry name" value="PRD"/>
</dbReference>
<dbReference type="InterPro" id="IPR007737">
    <property type="entry name" value="Mga_HTH"/>
</dbReference>
<evidence type="ECO:0000256" key="2">
    <source>
        <dbReference type="ARBA" id="ARBA00023015"/>
    </source>
</evidence>
<dbReference type="PANTHER" id="PTHR30185:SF9">
    <property type="entry name" value="MANNITOL-SPECIFIC PHOSPHOTRANSFERASE ENZYME IIA COMPONENT"/>
    <property type="match status" value="1"/>
</dbReference>
<dbReference type="Pfam" id="PF05043">
    <property type="entry name" value="Mga"/>
    <property type="match status" value="1"/>
</dbReference>